<protein>
    <submittedName>
        <fullName evidence="8">Outer membrane protein assembly factor BamA</fullName>
    </submittedName>
</protein>
<feature type="region of interest" description="Disordered" evidence="6">
    <location>
        <begin position="468"/>
        <end position="543"/>
    </location>
</feature>
<feature type="compositionally biased region" description="Low complexity" evidence="6">
    <location>
        <begin position="501"/>
        <end position="515"/>
    </location>
</feature>
<accession>A0A517SJS7</accession>
<evidence type="ECO:0000256" key="5">
    <source>
        <dbReference type="ARBA" id="ARBA00023237"/>
    </source>
</evidence>
<dbReference type="InterPro" id="IPR010827">
    <property type="entry name" value="BamA/TamA_POTRA"/>
</dbReference>
<evidence type="ECO:0000256" key="4">
    <source>
        <dbReference type="ARBA" id="ARBA00023136"/>
    </source>
</evidence>
<dbReference type="Proteomes" id="UP000315700">
    <property type="component" value="Chromosome"/>
</dbReference>
<dbReference type="EMBL" id="CP036271">
    <property type="protein sequence ID" value="QDT56382.1"/>
    <property type="molecule type" value="Genomic_DNA"/>
</dbReference>
<dbReference type="InterPro" id="IPR039910">
    <property type="entry name" value="D15-like"/>
</dbReference>
<organism evidence="8 9">
    <name type="scientific">Caulifigura coniformis</name>
    <dbReference type="NCBI Taxonomy" id="2527983"/>
    <lineage>
        <taxon>Bacteria</taxon>
        <taxon>Pseudomonadati</taxon>
        <taxon>Planctomycetota</taxon>
        <taxon>Planctomycetia</taxon>
        <taxon>Planctomycetales</taxon>
        <taxon>Planctomycetaceae</taxon>
        <taxon>Caulifigura</taxon>
    </lineage>
</organism>
<dbReference type="AlphaFoldDB" id="A0A517SJS7"/>
<dbReference type="KEGG" id="ccos:Pan44_44360"/>
<dbReference type="InterPro" id="IPR034746">
    <property type="entry name" value="POTRA"/>
</dbReference>
<keyword evidence="2" id="KW-0812">Transmembrane</keyword>
<dbReference type="Gene3D" id="3.10.20.310">
    <property type="entry name" value="membrane protein fhac"/>
    <property type="match status" value="5"/>
</dbReference>
<evidence type="ECO:0000259" key="7">
    <source>
        <dbReference type="PROSITE" id="PS51779"/>
    </source>
</evidence>
<feature type="domain" description="POTRA" evidence="7">
    <location>
        <begin position="291"/>
        <end position="369"/>
    </location>
</feature>
<dbReference type="Pfam" id="PF07244">
    <property type="entry name" value="POTRA"/>
    <property type="match status" value="3"/>
</dbReference>
<name>A0A517SJS7_9PLAN</name>
<evidence type="ECO:0000313" key="8">
    <source>
        <dbReference type="EMBL" id="QDT56382.1"/>
    </source>
</evidence>
<comment type="subcellular location">
    <subcellularLocation>
        <location evidence="1">Membrane</location>
    </subcellularLocation>
</comment>
<keyword evidence="9" id="KW-1185">Reference proteome</keyword>
<keyword evidence="3" id="KW-0732">Signal</keyword>
<evidence type="ECO:0000256" key="2">
    <source>
        <dbReference type="ARBA" id="ARBA00022692"/>
    </source>
</evidence>
<dbReference type="Pfam" id="PF01103">
    <property type="entry name" value="Omp85"/>
    <property type="match status" value="1"/>
</dbReference>
<dbReference type="InterPro" id="IPR000184">
    <property type="entry name" value="Bac_surfAg_D15"/>
</dbReference>
<keyword evidence="5" id="KW-0998">Cell outer membrane</keyword>
<keyword evidence="4" id="KW-0472">Membrane</keyword>
<evidence type="ECO:0000313" key="9">
    <source>
        <dbReference type="Proteomes" id="UP000315700"/>
    </source>
</evidence>
<sequence>MPDAASQPMVLSLDDSDDPNAPATAGDFLSPPAAERLPSDVEDLPVSRELLDKPLVAIEIEGNVTIPEYAIEPHIRCRPKRTASVHQVEEDVNALARTRLFFNINPVIRMTDAGPVLVFKVIERPILNSVDFLGNEHVKDRELEAHLGLMKGHAFDVATNKECVERIRSIYRDKGYRHAEVVLQKGGNPTDRDVVFAIKEGAKSKVWGISFEGNEDYSDAILKVRLETKRVILWWLGGDYDPYKVESDAYTVTKYYNDLGYFDAKVTPEVREEEEKGKVYIVFKVHEGVRYQVRNIEVQGNAVVPRNALFAKQHLKPSDMFNARFLRKDVEHMKGKYDELGRLFAKVQPTPRFLEQPGHVDIVYQIDEDQPYRIGSINVHVRGDHPHSQEYVVRNQVNPFLKPGRLASGEDVRLARNRLQGSAFWDKAEPPNIDVVKANAEIYRPHRSIALGQSVEDESPLDEFLADYEPSPWLDSRPRTAAFPPETTGGSIRIDATPGIAPAGHTPAANAAAGHSVAPANPMSSVGRPQPQVPPQSSVPRRPSAQFASVQPASAVGRQPTGVEQAVALSTTETRTAFRRQQEIYSIDPEAIFSLGDEDLMVVRAQSPHDVARGQSIDQYGQQVPQNYFGGVSPQGDPFGDSFSRPPGEPGFVDVNIDVTEGRTGRLMFGVGVNSDAGLIGQFTIQEDNFDILRPPRSWADIVNGQAFRGRGQSFRLEAMPGNQVSRYLASWQDPFFMQTDYSLGVSGFYYNRFYNEWTEDRLGGRISVGRLLSRYWSFNTALRLENVDIRDFNLPAPQDLIDVKGDNFLSTAEVKLAHDSRDSAFMPTYGHLWDVSYEQGFGEFIYPRLETSFSQYFTTYERPDGFGKHILSFRTQLGWTGDNTPIFERYYAGGYSSFRGFAFRGVTPRDTGDRVGGNFMSLSSLEYMLPITADDNIRVVGFTDFGTVEENVTLKHFRLSVGFGFRLTIPAMGPAPIALDFAVPLMDEEEDNRRLFSFYVGFTN</sequence>
<dbReference type="GO" id="GO:0019867">
    <property type="term" value="C:outer membrane"/>
    <property type="evidence" value="ECO:0007669"/>
    <property type="project" value="InterPro"/>
</dbReference>
<feature type="region of interest" description="Disordered" evidence="6">
    <location>
        <begin position="1"/>
        <end position="37"/>
    </location>
</feature>
<dbReference type="InParanoid" id="A0A517SJS7"/>
<evidence type="ECO:0000256" key="1">
    <source>
        <dbReference type="ARBA" id="ARBA00004370"/>
    </source>
</evidence>
<dbReference type="PROSITE" id="PS51779">
    <property type="entry name" value="POTRA"/>
    <property type="match status" value="2"/>
</dbReference>
<dbReference type="RefSeq" id="WP_197453546.1">
    <property type="nucleotide sequence ID" value="NZ_CP036271.1"/>
</dbReference>
<dbReference type="PANTHER" id="PTHR12815:SF47">
    <property type="entry name" value="TRANSLOCATION AND ASSEMBLY MODULE SUBUNIT TAMA"/>
    <property type="match status" value="1"/>
</dbReference>
<feature type="compositionally biased region" description="Low complexity" evidence="6">
    <location>
        <begin position="524"/>
        <end position="543"/>
    </location>
</feature>
<evidence type="ECO:0000256" key="6">
    <source>
        <dbReference type="SAM" id="MobiDB-lite"/>
    </source>
</evidence>
<feature type="domain" description="POTRA" evidence="7">
    <location>
        <begin position="125"/>
        <end position="201"/>
    </location>
</feature>
<dbReference type="Gene3D" id="2.40.160.50">
    <property type="entry name" value="membrane protein fhac: a member of the omp85/tpsb transporter family"/>
    <property type="match status" value="1"/>
</dbReference>
<proteinExistence type="predicted"/>
<gene>
    <name evidence="8" type="primary">bamA</name>
    <name evidence="8" type="ORF">Pan44_44360</name>
</gene>
<reference evidence="8 9" key="1">
    <citation type="submission" date="2019-02" db="EMBL/GenBank/DDBJ databases">
        <title>Deep-cultivation of Planctomycetes and their phenomic and genomic characterization uncovers novel biology.</title>
        <authorList>
            <person name="Wiegand S."/>
            <person name="Jogler M."/>
            <person name="Boedeker C."/>
            <person name="Pinto D."/>
            <person name="Vollmers J."/>
            <person name="Rivas-Marin E."/>
            <person name="Kohn T."/>
            <person name="Peeters S.H."/>
            <person name="Heuer A."/>
            <person name="Rast P."/>
            <person name="Oberbeckmann S."/>
            <person name="Bunk B."/>
            <person name="Jeske O."/>
            <person name="Meyerdierks A."/>
            <person name="Storesund J.E."/>
            <person name="Kallscheuer N."/>
            <person name="Luecker S."/>
            <person name="Lage O.M."/>
            <person name="Pohl T."/>
            <person name="Merkel B.J."/>
            <person name="Hornburger P."/>
            <person name="Mueller R.-W."/>
            <person name="Bruemmer F."/>
            <person name="Labrenz M."/>
            <person name="Spormann A.M."/>
            <person name="Op den Camp H."/>
            <person name="Overmann J."/>
            <person name="Amann R."/>
            <person name="Jetten M.S.M."/>
            <person name="Mascher T."/>
            <person name="Medema M.H."/>
            <person name="Devos D.P."/>
            <person name="Kaster A.-K."/>
            <person name="Ovreas L."/>
            <person name="Rohde M."/>
            <person name="Galperin M.Y."/>
            <person name="Jogler C."/>
        </authorList>
    </citation>
    <scope>NUCLEOTIDE SEQUENCE [LARGE SCALE GENOMIC DNA]</scope>
    <source>
        <strain evidence="8 9">Pan44</strain>
    </source>
</reference>
<dbReference type="PANTHER" id="PTHR12815">
    <property type="entry name" value="SORTING AND ASSEMBLY MACHINERY SAMM50 PROTEIN FAMILY MEMBER"/>
    <property type="match status" value="1"/>
</dbReference>
<evidence type="ECO:0000256" key="3">
    <source>
        <dbReference type="ARBA" id="ARBA00022729"/>
    </source>
</evidence>